<sequence length="482" mass="53978">MASGPPRRWLPTLARRVASLTAALRLNPPRRHVSRFPHGSRNMSSGSGVKVEESGKPDRRRLIPSANDPIHTTKDVIISMDKHFPITRGMDAEENRAAIEEFITHCGNIHPANIEDGNKIAMSRDDDIRMTTMEVTDGKQGPRGTVKEVVDCEDARDQEVSDDDAYEEFTDCEDNYPPDGSIHWTALRRSSHRDGSIYCTRGTFGSGWKNDYRIADRNETLLEAMMLSDPSKDCLLEDGTCVWHTAHPMLQIFSIKLAKTPVVDGSVELYGYIAARDLLDPLLNYIVNIGRDDPIIVEKGSLIEMTGPKRGIELSRTVLIEYDMRIKTGDWEKDDLQLIDGVSVVDELMTSSDPWTNRIYGDCGAIDITQMCVDYAFEATLEVAISEVQSCFDLCVSCFTSGLREEIRLFDGVIGESYGLRRHVLAVRKDKCMDLKFRVGLGSDCFAEHFHSFKATNHGCATEQIKIDFGLVTVKVAWSSLE</sequence>
<feature type="region of interest" description="Disordered" evidence="1">
    <location>
        <begin position="29"/>
        <end position="67"/>
    </location>
</feature>
<dbReference type="Proteomes" id="UP001497457">
    <property type="component" value="Chromosome 4rd"/>
</dbReference>
<organism evidence="3 4">
    <name type="scientific">Urochloa decumbens</name>
    <dbReference type="NCBI Taxonomy" id="240449"/>
    <lineage>
        <taxon>Eukaryota</taxon>
        <taxon>Viridiplantae</taxon>
        <taxon>Streptophyta</taxon>
        <taxon>Embryophyta</taxon>
        <taxon>Tracheophyta</taxon>
        <taxon>Spermatophyta</taxon>
        <taxon>Magnoliopsida</taxon>
        <taxon>Liliopsida</taxon>
        <taxon>Poales</taxon>
        <taxon>Poaceae</taxon>
        <taxon>PACMAD clade</taxon>
        <taxon>Panicoideae</taxon>
        <taxon>Panicodae</taxon>
        <taxon>Paniceae</taxon>
        <taxon>Melinidinae</taxon>
        <taxon>Urochloa</taxon>
    </lineage>
</organism>
<gene>
    <name evidence="3" type="ORF">URODEC1_LOCUS96599</name>
</gene>
<evidence type="ECO:0000259" key="2">
    <source>
        <dbReference type="Pfam" id="PF20241"/>
    </source>
</evidence>
<evidence type="ECO:0000256" key="1">
    <source>
        <dbReference type="SAM" id="MobiDB-lite"/>
    </source>
</evidence>
<dbReference type="AlphaFoldDB" id="A0ABC9EL11"/>
<evidence type="ECO:0000313" key="4">
    <source>
        <dbReference type="Proteomes" id="UP001497457"/>
    </source>
</evidence>
<name>A0ABC9EL11_9POAL</name>
<reference evidence="3" key="1">
    <citation type="submission" date="2024-10" db="EMBL/GenBank/DDBJ databases">
        <authorList>
            <person name="Ryan C."/>
        </authorList>
    </citation>
    <scope>NUCLEOTIDE SEQUENCE [LARGE SCALE GENOMIC DNA]</scope>
</reference>
<evidence type="ECO:0000313" key="3">
    <source>
        <dbReference type="EMBL" id="CAL5059360.1"/>
    </source>
</evidence>
<accession>A0ABC9EL11</accession>
<keyword evidence="4" id="KW-1185">Reference proteome</keyword>
<proteinExistence type="predicted"/>
<dbReference type="Pfam" id="PF20241">
    <property type="entry name" value="DUF6598"/>
    <property type="match status" value="1"/>
</dbReference>
<dbReference type="PANTHER" id="PTHR33065:SF95">
    <property type="entry name" value="OS07G0646300 PROTEIN"/>
    <property type="match status" value="1"/>
</dbReference>
<dbReference type="EMBL" id="OZ075114">
    <property type="protein sequence ID" value="CAL5059360.1"/>
    <property type="molecule type" value="Genomic_DNA"/>
</dbReference>
<feature type="compositionally biased region" description="Basic and acidic residues" evidence="1">
    <location>
        <begin position="50"/>
        <end position="61"/>
    </location>
</feature>
<dbReference type="PANTHER" id="PTHR33065">
    <property type="entry name" value="OS07G0486400 PROTEIN"/>
    <property type="match status" value="1"/>
</dbReference>
<dbReference type="InterPro" id="IPR046533">
    <property type="entry name" value="DUF6598"/>
</dbReference>
<feature type="domain" description="DUF6598" evidence="2">
    <location>
        <begin position="249"/>
        <end position="476"/>
    </location>
</feature>
<protein>
    <recommendedName>
        <fullName evidence="2">DUF6598 domain-containing protein</fullName>
    </recommendedName>
</protein>